<evidence type="ECO:0000313" key="2">
    <source>
        <dbReference type="EMBL" id="DBA13307.1"/>
    </source>
</evidence>
<evidence type="ECO:0000256" key="1">
    <source>
        <dbReference type="SAM" id="Phobius"/>
    </source>
</evidence>
<keyword evidence="1" id="KW-0812">Transmembrane</keyword>
<feature type="transmembrane region" description="Helical" evidence="1">
    <location>
        <begin position="32"/>
        <end position="53"/>
    </location>
</feature>
<organism evidence="2">
    <name type="scientific">Fraxinus pennsylvanica waikavirus</name>
    <dbReference type="NCBI Taxonomy" id="3027341"/>
    <lineage>
        <taxon>Viruses</taxon>
        <taxon>Riboviria</taxon>
        <taxon>Orthornavirae</taxon>
        <taxon>Pisuviricota</taxon>
        <taxon>Pisoniviricetes</taxon>
        <taxon>Picornavirales</taxon>
        <taxon>Secoviridae</taxon>
        <taxon>Waikavirus</taxon>
    </lineage>
</organism>
<keyword evidence="1" id="KW-0472">Membrane</keyword>
<dbReference type="EMBL" id="BK062988">
    <property type="protein sequence ID" value="DBA13307.1"/>
    <property type="molecule type" value="Genomic_RNA"/>
</dbReference>
<sequence length="98" mass="10890">MIIALTLSGLVCHCVTLCLIFIGLLLRIVPLILVGLVFGFLTLILMISSVLLLRRDVEHSSPPVEMPIWLESLRARMTPVRRERPAPPGNAAAPRVRR</sequence>
<reference evidence="2" key="1">
    <citation type="journal article" date="2023" name="Virology">
        <title>Broadening the host range and genetic diversity of waikaviruses.</title>
        <authorList>
            <person name="Sidharthan V.K."/>
            <person name="Rajeswari V."/>
            <person name="Baranwal V.K."/>
        </authorList>
    </citation>
    <scope>NUCLEOTIDE SEQUENCE</scope>
    <source>
        <strain evidence="2">Fra pen</strain>
    </source>
</reference>
<feature type="transmembrane region" description="Helical" evidence="1">
    <location>
        <begin position="7"/>
        <end position="26"/>
    </location>
</feature>
<keyword evidence="1" id="KW-1133">Transmembrane helix</keyword>
<accession>A0AA48P9M3</accession>
<protein>
    <submittedName>
        <fullName evidence="2">ORFX protein</fullName>
    </submittedName>
</protein>
<proteinExistence type="predicted"/>
<name>A0AA48P9M3_9SECO</name>